<evidence type="ECO:0000256" key="2">
    <source>
        <dbReference type="SAM" id="Phobius"/>
    </source>
</evidence>
<feature type="compositionally biased region" description="Polar residues" evidence="1">
    <location>
        <begin position="1"/>
        <end position="14"/>
    </location>
</feature>
<feature type="transmembrane region" description="Helical" evidence="2">
    <location>
        <begin position="79"/>
        <end position="103"/>
    </location>
</feature>
<reference evidence="3 4" key="1">
    <citation type="submission" date="2016-07" db="EMBL/GenBank/DDBJ databases">
        <title>Pervasive Adenine N6-methylation of Active Genes in Fungi.</title>
        <authorList>
            <consortium name="DOE Joint Genome Institute"/>
            <person name="Mondo S.J."/>
            <person name="Dannebaum R.O."/>
            <person name="Kuo R.C."/>
            <person name="Labutti K."/>
            <person name="Haridas S."/>
            <person name="Kuo A."/>
            <person name="Salamov A."/>
            <person name="Ahrendt S.R."/>
            <person name="Lipzen A."/>
            <person name="Sullivan W."/>
            <person name="Andreopoulos W.B."/>
            <person name="Clum A."/>
            <person name="Lindquist E."/>
            <person name="Daum C."/>
            <person name="Ramamoorthy G.K."/>
            <person name="Gryganskyi A."/>
            <person name="Culley D."/>
            <person name="Magnuson J.K."/>
            <person name="James T.Y."/>
            <person name="O'Malley M.A."/>
            <person name="Stajich J.E."/>
            <person name="Spatafora J.W."/>
            <person name="Visel A."/>
            <person name="Grigoriev I.V."/>
        </authorList>
    </citation>
    <scope>NUCLEOTIDE SEQUENCE [LARGE SCALE GENOMIC DNA]</scope>
    <source>
        <strain evidence="3 4">PL171</strain>
    </source>
</reference>
<feature type="region of interest" description="Disordered" evidence="1">
    <location>
        <begin position="1"/>
        <end position="35"/>
    </location>
</feature>
<organism evidence="3 4">
    <name type="scientific">Catenaria anguillulae PL171</name>
    <dbReference type="NCBI Taxonomy" id="765915"/>
    <lineage>
        <taxon>Eukaryota</taxon>
        <taxon>Fungi</taxon>
        <taxon>Fungi incertae sedis</taxon>
        <taxon>Blastocladiomycota</taxon>
        <taxon>Blastocladiomycetes</taxon>
        <taxon>Blastocladiales</taxon>
        <taxon>Catenariaceae</taxon>
        <taxon>Catenaria</taxon>
    </lineage>
</organism>
<dbReference type="Proteomes" id="UP000193411">
    <property type="component" value="Unassembled WGS sequence"/>
</dbReference>
<accession>A0A1Y2HT69</accession>
<comment type="caution">
    <text evidence="3">The sequence shown here is derived from an EMBL/GenBank/DDBJ whole genome shotgun (WGS) entry which is preliminary data.</text>
</comment>
<evidence type="ECO:0000313" key="3">
    <source>
        <dbReference type="EMBL" id="ORZ37797.1"/>
    </source>
</evidence>
<dbReference type="AlphaFoldDB" id="A0A1Y2HT69"/>
<sequence length="526" mass="57052">MSYNYRTGANSNRRYSIPESRFSDLSNDQKQQQRRDSFDYAQYAEFGNASNPNSKTAEDDSRQAQPVTQRGCAGRSRRFICAITCCGLLVLLLLASILAYFIFIPQIIKSRLEDPALFQRLLEQSRQETDPALRPKISVAKLKLGIDGEPGLAINLDADALVPAVPVSVSLNPGNWVVGLNDAPIVEFKTPALALSASTPAKITYNERIKLSGLDRINKFVREFGLADAGVSGEVGKVSIATTLDYAVLGIPMRNVEVKIQVDATGAKFATVRPLILRGNFRLADFFDFQVTNANIDVIGSSVNVQAAIDLDNKTPLDVGISTFSLTSQLEGLSPITITTSGIRIRPGKSTFNPSSVLLDSFRAKNCLALSNGWPPSSAFPRSAPGSIHIGRNRRSGGSRASAMVCPAHRRHFHSHFAPRRIAPCWYRRWLLGSGLAAKVLSTLSVDVAGRGSNLAISARSQVDLPSQLPANINLANASVSLNVLSGSTQLFNLGVSNFTLRPEVGGTVRLLHPPSRRRPRGLHRP</sequence>
<dbReference type="EMBL" id="MCFL01000011">
    <property type="protein sequence ID" value="ORZ37797.1"/>
    <property type="molecule type" value="Genomic_DNA"/>
</dbReference>
<proteinExistence type="predicted"/>
<protein>
    <submittedName>
        <fullName evidence="3">Uncharacterized protein</fullName>
    </submittedName>
</protein>
<gene>
    <name evidence="3" type="ORF">BCR44DRAFT_1025660</name>
</gene>
<name>A0A1Y2HT69_9FUNG</name>
<feature type="region of interest" description="Disordered" evidence="1">
    <location>
        <begin position="48"/>
        <end position="67"/>
    </location>
</feature>
<keyword evidence="4" id="KW-1185">Reference proteome</keyword>
<keyword evidence="2" id="KW-1133">Transmembrane helix</keyword>
<keyword evidence="2" id="KW-0472">Membrane</keyword>
<keyword evidence="2" id="KW-0812">Transmembrane</keyword>
<evidence type="ECO:0000256" key="1">
    <source>
        <dbReference type="SAM" id="MobiDB-lite"/>
    </source>
</evidence>
<evidence type="ECO:0000313" key="4">
    <source>
        <dbReference type="Proteomes" id="UP000193411"/>
    </source>
</evidence>